<proteinExistence type="predicted"/>
<organism evidence="3">
    <name type="scientific">Cowpox virus</name>
    <name type="common">CPV</name>
    <dbReference type="NCBI Taxonomy" id="10243"/>
    <lineage>
        <taxon>Viruses</taxon>
        <taxon>Varidnaviria</taxon>
        <taxon>Bamfordvirae</taxon>
        <taxon>Nucleocytoviricota</taxon>
        <taxon>Pokkesviricetes</taxon>
        <taxon>Chitovirales</taxon>
        <taxon>Poxviridae</taxon>
        <taxon>Chordopoxvirinae</taxon>
        <taxon>Orthopoxvirus</taxon>
        <taxon>Orthopoxvirus cowpox</taxon>
    </lineage>
</organism>
<evidence type="ECO:0000313" key="7">
    <source>
        <dbReference type="EMBL" id="SNB51430.1"/>
    </source>
</evidence>
<dbReference type="Proteomes" id="UP000276358">
    <property type="component" value="Segment"/>
</dbReference>
<dbReference type="EMBL" id="LN864566">
    <property type="protein sequence ID" value="CRL86856.1"/>
    <property type="molecule type" value="Genomic_DNA"/>
</dbReference>
<reference evidence="3" key="2">
    <citation type="submission" date="2015-05" db="EMBL/GenBank/DDBJ databases">
        <title>Utilizing next-generation sequencing to resolve the backbone and inform taxonomy of the Core Goodeniaceae.</title>
        <authorList>
            <person name="Michener P.S."/>
            <person name="Gardner A.G."/>
            <person name="Jabaily R.S."/>
            <person name="Sessa E."/>
        </authorList>
    </citation>
    <scope>NUCLEOTIDE SEQUENCE</scope>
    <source>
        <strain evidence="3">FM2292</strain>
        <strain evidence="2">RatPox09</strain>
    </source>
</reference>
<dbReference type="Proteomes" id="UP000154367">
    <property type="component" value="Segment"/>
</dbReference>
<evidence type="ECO:0000313" key="10">
    <source>
        <dbReference type="EMBL" id="SNB56529.1"/>
    </source>
</evidence>
<dbReference type="SMR" id="A0A0K2YXZ1"/>
<organismHost>
    <name type="scientific">Homo sapiens</name>
    <name type="common">Human</name>
    <dbReference type="NCBI Taxonomy" id="9606"/>
</organismHost>
<organismHost>
    <name type="scientific">Mus musculus</name>
    <name type="common">Mouse</name>
    <dbReference type="NCBI Taxonomy" id="10090"/>
</organismHost>
<dbReference type="EMBL" id="LT896728">
    <property type="protein sequence ID" value="SNB52851.1"/>
    <property type="molecule type" value="Genomic_DNA"/>
</dbReference>
<dbReference type="Proteomes" id="UP000275471">
    <property type="component" value="Segment"/>
</dbReference>
<dbReference type="EMBL" id="LT896729">
    <property type="protein sequence ID" value="SNB50097.1"/>
    <property type="molecule type" value="Genomic_DNA"/>
</dbReference>
<dbReference type="Proteomes" id="UP000273263">
    <property type="component" value="Segment"/>
</dbReference>
<dbReference type="Proteomes" id="UP000164362">
    <property type="component" value="Segment"/>
</dbReference>
<evidence type="ECO:0000313" key="3">
    <source>
        <dbReference type="EMBL" id="CRL86856.1"/>
    </source>
</evidence>
<evidence type="ECO:0000313" key="5">
    <source>
        <dbReference type="EMBL" id="SNB49261.1"/>
    </source>
</evidence>
<dbReference type="EMBL" id="LT993226">
    <property type="protein sequence ID" value="SPN67897.1"/>
    <property type="molecule type" value="Genomic_DNA"/>
</dbReference>
<evidence type="ECO:0000313" key="11">
    <source>
        <dbReference type="EMBL" id="SPN67897.1"/>
    </source>
</evidence>
<dbReference type="Proteomes" id="UP000272857">
    <property type="component" value="Segment"/>
</dbReference>
<protein>
    <submittedName>
        <fullName evidence="3">CPXV096 protein</fullName>
    </submittedName>
</protein>
<evidence type="ECO:0000313" key="2">
    <source>
        <dbReference type="EMBL" id="CRL86560.1"/>
    </source>
</evidence>
<evidence type="ECO:0000313" key="1">
    <source>
        <dbReference type="EMBL" id="CAB5514057.1"/>
    </source>
</evidence>
<dbReference type="EMBL" id="LT896733">
    <property type="protein sequence ID" value="SNB51430.1"/>
    <property type="molecule type" value="Genomic_DNA"/>
</dbReference>
<dbReference type="Proteomes" id="UP000279063">
    <property type="component" value="Segment"/>
</dbReference>
<name>A0A0K2YXZ1_COWPX</name>
<reference evidence="1" key="5">
    <citation type="submission" date="2020-05" db="EMBL/GenBank/DDBJ databases">
        <authorList>
            <consortium name="IVD NGS Lab"/>
        </authorList>
    </citation>
    <scope>NUCLEOTIDE SEQUENCE [LARGE SCALE GENOMIC DNA]</scope>
    <source>
        <strain evidence="1">GerMygEK 938/17</strain>
    </source>
</reference>
<dbReference type="Proteomes" id="UP000270432">
    <property type="component" value="Segment"/>
</dbReference>
<sequence length="72" mass="8369">MAQMFTDPPKAAKIYINSSVESTFIDTSSLNSEKYATIWRSLSIFIRMLILNFCKLFKVKWLQNSVVLQFLT</sequence>
<evidence type="ECO:0000313" key="9">
    <source>
        <dbReference type="EMBL" id="SNB53950.1"/>
    </source>
</evidence>
<dbReference type="EMBL" id="LT896724">
    <property type="protein sequence ID" value="SNB48522.1"/>
    <property type="molecule type" value="Genomic_DNA"/>
</dbReference>
<gene>
    <name evidence="3" type="primary">CPXV096</name>
</gene>
<evidence type="ECO:0000313" key="4">
    <source>
        <dbReference type="EMBL" id="SNB48522.1"/>
    </source>
</evidence>
<reference evidence="4" key="3">
    <citation type="submission" date="2017-06" db="EMBL/GenBank/DDBJ databases">
        <authorList>
            <person name="Kim H.J."/>
            <person name="Triplett B.A."/>
        </authorList>
    </citation>
    <scope>NUCLEOTIDE SEQUENCE</scope>
    <source>
        <strain evidence="9">Ger 2010 MKY</strain>
        <strain evidence="5">Ger/2007/Vole</strain>
        <strain evidence="6">Ger/2010/Cat</strain>
        <strain evidence="8">Ger/2010/Rat</strain>
        <strain evidence="10">Ger/2014/Cat2</strain>
        <strain evidence="4">Ger/2015/Cat1</strain>
        <strain evidence="7">Ger/2015/Cat3</strain>
    </source>
</reference>
<organismHost>
    <name type="scientific">Felis catus</name>
    <name type="common">Cat</name>
    <name type="synonym">Felis silvestris catus</name>
    <dbReference type="NCBI Taxonomy" id="9685"/>
</organismHost>
<organismHost>
    <name type="scientific">Apodemus sylvaticus</name>
    <name type="common">European woodmouse</name>
    <dbReference type="NCBI Taxonomy" id="10129"/>
</organismHost>
<reference evidence="3" key="1">
    <citation type="journal article" date="2015" name="J. Virol.">
        <title>Out of the reservoir: Phenotypic and genotypic characterization of a novel cowpox virus isolated from a common vole.</title>
        <authorList>
            <person name="Hoffmann D."/>
            <person name="Franke A."/>
            <person name="Jenckel M."/>
            <person name="Tamosiunaite A."/>
            <person name="Schluckebier J."/>
            <person name="Granzow H."/>
            <person name="Hoffmann B."/>
            <person name="Fischer S."/>
            <person name="Ulrich R.G."/>
            <person name="Hoper D."/>
            <person name="Goller K."/>
            <person name="Osterrieder N."/>
            <person name="Beer M."/>
        </authorList>
    </citation>
    <scope>NUCLEOTIDE SEQUENCE [LARGE SCALE GENOMIC DNA]</scope>
    <source>
        <strain evidence="3">FM2292</strain>
        <strain evidence="2">RatPox09</strain>
    </source>
</reference>
<dbReference type="Proteomes" id="UP000279092">
    <property type="component" value="Segment"/>
</dbReference>
<organismHost>
    <name type="scientific">Microtus agrestis</name>
    <name type="common">Short-tailed field vole</name>
    <dbReference type="NCBI Taxonomy" id="29092"/>
</organismHost>
<accession>A0A0K2YXZ1</accession>
<organismHost>
    <name type="scientific">Myodes glareolus</name>
    <name type="common">Bank vole</name>
    <name type="synonym">Clethrionomys glareolus</name>
    <dbReference type="NCBI Taxonomy" id="447135"/>
</organismHost>
<evidence type="ECO:0000313" key="8">
    <source>
        <dbReference type="EMBL" id="SNB52851.1"/>
    </source>
</evidence>
<dbReference type="Proteomes" id="UP000269844">
    <property type="component" value="Segment"/>
</dbReference>
<dbReference type="EMBL" id="LT896722">
    <property type="protein sequence ID" value="SNB49261.1"/>
    <property type="molecule type" value="Genomic_DNA"/>
</dbReference>
<reference evidence="11" key="4">
    <citation type="submission" date="2018-04" db="EMBL/GenBank/DDBJ databases">
        <authorList>
            <person name="Go L.Y."/>
            <person name="Mitchell J.A."/>
        </authorList>
    </citation>
    <scope>NUCLEOTIDE SEQUENCE</scope>
    <source>
        <strain evidence="11">Ger/2014/Human</strain>
    </source>
</reference>
<dbReference type="EMBL" id="LT896725">
    <property type="protein sequence ID" value="SNB56529.1"/>
    <property type="molecule type" value="Genomic_DNA"/>
</dbReference>
<dbReference type="EMBL" id="LR812035">
    <property type="protein sequence ID" value="CAB5514057.1"/>
    <property type="molecule type" value="Genomic_DNA"/>
</dbReference>
<organismHost>
    <name type="scientific">Loxodonta africana</name>
    <name type="common">African elephant</name>
    <dbReference type="NCBI Taxonomy" id="9785"/>
</organismHost>
<dbReference type="EMBL" id="LN864565">
    <property type="protein sequence ID" value="CRL86560.1"/>
    <property type="molecule type" value="Genomic_DNA"/>
</dbReference>
<dbReference type="EMBL" id="LT896721">
    <property type="protein sequence ID" value="SNB53950.1"/>
    <property type="molecule type" value="Genomic_DNA"/>
</dbReference>
<organismHost>
    <name type="scientific">Bos taurus</name>
    <name type="common">Bovine</name>
    <dbReference type="NCBI Taxonomy" id="9913"/>
</organismHost>
<dbReference type="Proteomes" id="UP000509403">
    <property type="component" value="Segment"/>
</dbReference>
<evidence type="ECO:0000313" key="6">
    <source>
        <dbReference type="EMBL" id="SNB50097.1"/>
    </source>
</evidence>